<dbReference type="Pfam" id="PF09646">
    <property type="entry name" value="Gp37"/>
    <property type="match status" value="1"/>
</dbReference>
<proteinExistence type="predicted"/>
<dbReference type="InterPro" id="IPR035934">
    <property type="entry name" value="Phage_tail_protein-like_sf"/>
</dbReference>
<evidence type="ECO:0000313" key="1">
    <source>
        <dbReference type="EMBL" id="MDR9944722.1"/>
    </source>
</evidence>
<protein>
    <submittedName>
        <fullName evidence="1">Gp37 family protein</fullName>
    </submittedName>
</protein>
<dbReference type="RefSeq" id="WP_072049126.1">
    <property type="nucleotide sequence ID" value="NZ_JACWFD010000015.1"/>
</dbReference>
<dbReference type="Gene3D" id="3.30.2000.10">
    <property type="entry name" value="Phage tail protein-like"/>
    <property type="match status" value="1"/>
</dbReference>
<sequence>MGTLAILNAITDLLQEANSDLDVVISAADPTKYTPPDKKVAVLLQYGGSDFTSLESTDAIVLERTLQITATVIVPNVSDAINALDSVRDTLGGILPSGCERPLLPKFEKYISGDGEFCHYIIELTTRMPFIANETGKDFPLLTLVNYEEFL</sequence>
<dbReference type="Proteomes" id="UP001185068">
    <property type="component" value="Unassembled WGS sequence"/>
</dbReference>
<reference evidence="1" key="1">
    <citation type="submission" date="2022-11" db="EMBL/GenBank/DDBJ databases">
        <title>blaNDM-1 and qnrB1 co-producing ST413 Enterobacter.</title>
        <authorList>
            <person name="Halder G."/>
            <person name="Chaudhuri B."/>
            <person name="Dutta S."/>
        </authorList>
    </citation>
    <scope>NUCLEOTIDE SEQUENCE</scope>
    <source>
        <strain evidence="1">PEER684</strain>
    </source>
</reference>
<dbReference type="InterPro" id="IPR018602">
    <property type="entry name" value="Gp37/STM4215"/>
</dbReference>
<comment type="caution">
    <text evidence="1">The sequence shown here is derived from an EMBL/GenBank/DDBJ whole genome shotgun (WGS) entry which is preliminary data.</text>
</comment>
<dbReference type="EMBL" id="JALLIR010000001">
    <property type="protein sequence ID" value="MDR9944722.1"/>
    <property type="molecule type" value="Genomic_DNA"/>
</dbReference>
<name>A0AAE4IXH4_9ENTR</name>
<organism evidence="1 2">
    <name type="scientific">Enterobacter sichuanensis</name>
    <dbReference type="NCBI Taxonomy" id="2071710"/>
    <lineage>
        <taxon>Bacteria</taxon>
        <taxon>Pseudomonadati</taxon>
        <taxon>Pseudomonadota</taxon>
        <taxon>Gammaproteobacteria</taxon>
        <taxon>Enterobacterales</taxon>
        <taxon>Enterobacteriaceae</taxon>
        <taxon>Enterobacter</taxon>
        <taxon>Enterobacter cloacae complex</taxon>
    </lineage>
</organism>
<dbReference type="InterPro" id="IPR038042">
    <property type="entry name" value="Gp37-like"/>
</dbReference>
<dbReference type="SUPFAM" id="SSF143749">
    <property type="entry name" value="Phage tail protein-like"/>
    <property type="match status" value="1"/>
</dbReference>
<gene>
    <name evidence="1" type="ORF">MX989_01245</name>
</gene>
<accession>A0AAE4IXH4</accession>
<dbReference type="AlphaFoldDB" id="A0AAE4IXH4"/>
<evidence type="ECO:0000313" key="2">
    <source>
        <dbReference type="Proteomes" id="UP001185068"/>
    </source>
</evidence>